<feature type="transmembrane region" description="Helical" evidence="9">
    <location>
        <begin position="140"/>
        <end position="159"/>
    </location>
</feature>
<dbReference type="AlphaFoldDB" id="A0A316FZR8"/>
<dbReference type="GO" id="GO:0035435">
    <property type="term" value="P:phosphate ion transmembrane transport"/>
    <property type="evidence" value="ECO:0007669"/>
    <property type="project" value="InterPro"/>
</dbReference>
<evidence type="ECO:0000313" key="12">
    <source>
        <dbReference type="Proteomes" id="UP000245790"/>
    </source>
</evidence>
<dbReference type="GO" id="GO:0005886">
    <property type="term" value="C:plasma membrane"/>
    <property type="evidence" value="ECO:0007669"/>
    <property type="project" value="UniProtKB-SubCell"/>
</dbReference>
<feature type="transmembrane region" description="Helical" evidence="9">
    <location>
        <begin position="192"/>
        <end position="214"/>
    </location>
</feature>
<protein>
    <recommendedName>
        <fullName evidence="3 9">Phosphate transport system permease protein PstA</fullName>
    </recommendedName>
</protein>
<feature type="transmembrane region" description="Helical" evidence="9">
    <location>
        <begin position="71"/>
        <end position="97"/>
    </location>
</feature>
<keyword evidence="5 9" id="KW-1003">Cell membrane</keyword>
<dbReference type="PANTHER" id="PTHR43470:SF3">
    <property type="entry name" value="PHOSPHATE TRANSPORT SYSTEM PERMEASE PROTEIN PSTA-RELATED"/>
    <property type="match status" value="1"/>
</dbReference>
<feature type="domain" description="ABC transmembrane type-1" evidence="10">
    <location>
        <begin position="72"/>
        <end position="276"/>
    </location>
</feature>
<comment type="subcellular location">
    <subcellularLocation>
        <location evidence="9">Cell inner membrane</location>
        <topology evidence="9">Multi-pass membrane protein</topology>
    </subcellularLocation>
    <subcellularLocation>
        <location evidence="1">Cell membrane</location>
        <topology evidence="1">Multi-pass membrane protein</topology>
    </subcellularLocation>
</comment>
<keyword evidence="7 9" id="KW-1133">Transmembrane helix</keyword>
<dbReference type="RefSeq" id="WP_109761952.1">
    <property type="nucleotide sequence ID" value="NZ_QGGU01000002.1"/>
</dbReference>
<dbReference type="GO" id="GO:0005315">
    <property type="term" value="F:phosphate transmembrane transporter activity"/>
    <property type="evidence" value="ECO:0007669"/>
    <property type="project" value="InterPro"/>
</dbReference>
<dbReference type="NCBIfam" id="TIGR00974">
    <property type="entry name" value="3a0107s02c"/>
    <property type="match status" value="1"/>
</dbReference>
<evidence type="ECO:0000256" key="9">
    <source>
        <dbReference type="RuleBase" id="RU363043"/>
    </source>
</evidence>
<evidence type="ECO:0000256" key="5">
    <source>
        <dbReference type="ARBA" id="ARBA00022475"/>
    </source>
</evidence>
<dbReference type="OrthoDB" id="9807065at2"/>
<keyword evidence="8 9" id="KW-0472">Membrane</keyword>
<sequence length="290" mass="30858">MSTTTFAHNTKKHNANDWLATTVIYIFSALVLIALALPIGEIIINGYDKLSFDFITQLPEDSGRSGGISSILASTALIVLIAMITATPLALCTAIMLTEYLPEHSLRSSIIRGSLDVLAGVPSVVFGLFGLAFFCQTLELGYSILAGGLTLSCMILPTLSRSITSALHTVGDEYRISGAALCLSRLSTLWHVTLPVVLPGIAVSVLLGLTRAIAETALLLFTSGYSDKMPSSITDSGRSISVHIYELATNVPGGQQSAYGSALVLLLSLLLLSVLLHLTTHKLQRRMIRG</sequence>
<keyword evidence="4" id="KW-0813">Transport</keyword>
<proteinExistence type="inferred from homology"/>
<reference evidence="11 12" key="1">
    <citation type="submission" date="2018-05" db="EMBL/GenBank/DDBJ databases">
        <title>Genomic Encyclopedia of Type Strains, Phase IV (KMG-IV): sequencing the most valuable type-strain genomes for metagenomic binning, comparative biology and taxonomic classification.</title>
        <authorList>
            <person name="Goeker M."/>
        </authorList>
    </citation>
    <scope>NUCLEOTIDE SEQUENCE [LARGE SCALE GENOMIC DNA]</scope>
    <source>
        <strain evidence="11 12">DSM 25350</strain>
    </source>
</reference>
<dbReference type="InterPro" id="IPR005672">
    <property type="entry name" value="Phosphate_PstA"/>
</dbReference>
<gene>
    <name evidence="11" type="ORF">C8D97_102272</name>
</gene>
<evidence type="ECO:0000256" key="7">
    <source>
        <dbReference type="ARBA" id="ARBA00022989"/>
    </source>
</evidence>
<keyword evidence="6 9" id="KW-0812">Transmembrane</keyword>
<dbReference type="PROSITE" id="PS50928">
    <property type="entry name" value="ABC_TM1"/>
    <property type="match status" value="1"/>
</dbReference>
<comment type="caution">
    <text evidence="11">The sequence shown here is derived from an EMBL/GenBank/DDBJ whole genome shotgun (WGS) entry which is preliminary data.</text>
</comment>
<evidence type="ECO:0000256" key="3">
    <source>
        <dbReference type="ARBA" id="ARBA00016864"/>
    </source>
</evidence>
<evidence type="ECO:0000256" key="4">
    <source>
        <dbReference type="ARBA" id="ARBA00022448"/>
    </source>
</evidence>
<dbReference type="CDD" id="cd06261">
    <property type="entry name" value="TM_PBP2"/>
    <property type="match status" value="1"/>
</dbReference>
<dbReference type="InterPro" id="IPR035906">
    <property type="entry name" value="MetI-like_sf"/>
</dbReference>
<dbReference type="SUPFAM" id="SSF161098">
    <property type="entry name" value="MetI-like"/>
    <property type="match status" value="1"/>
</dbReference>
<dbReference type="Gene3D" id="1.10.3720.10">
    <property type="entry name" value="MetI-like"/>
    <property type="match status" value="1"/>
</dbReference>
<evidence type="ECO:0000313" key="11">
    <source>
        <dbReference type="EMBL" id="PWK53882.1"/>
    </source>
</evidence>
<dbReference type="PANTHER" id="PTHR43470">
    <property type="entry name" value="PHOSPHATE TRANSPORT SYSTEM PERMEASE PROTEIN PSTA-RELATED"/>
    <property type="match status" value="1"/>
</dbReference>
<evidence type="ECO:0000256" key="1">
    <source>
        <dbReference type="ARBA" id="ARBA00004651"/>
    </source>
</evidence>
<dbReference type="InterPro" id="IPR000515">
    <property type="entry name" value="MetI-like"/>
</dbReference>
<comment type="similarity">
    <text evidence="2 9">Belongs to the binding-protein-dependent transport system permease family. CysTW subfamily.</text>
</comment>
<name>A0A316FZR8_9GAMM</name>
<feature type="transmembrane region" description="Helical" evidence="9">
    <location>
        <begin position="117"/>
        <end position="134"/>
    </location>
</feature>
<keyword evidence="12" id="KW-1185">Reference proteome</keyword>
<feature type="transmembrane region" description="Helical" evidence="9">
    <location>
        <begin position="258"/>
        <end position="279"/>
    </location>
</feature>
<dbReference type="Pfam" id="PF00528">
    <property type="entry name" value="BPD_transp_1"/>
    <property type="match status" value="1"/>
</dbReference>
<accession>A0A316FZR8</accession>
<evidence type="ECO:0000259" key="10">
    <source>
        <dbReference type="PROSITE" id="PS50928"/>
    </source>
</evidence>
<organism evidence="11 12">
    <name type="scientific">Pleionea mediterranea</name>
    <dbReference type="NCBI Taxonomy" id="523701"/>
    <lineage>
        <taxon>Bacteria</taxon>
        <taxon>Pseudomonadati</taxon>
        <taxon>Pseudomonadota</taxon>
        <taxon>Gammaproteobacteria</taxon>
        <taxon>Oceanospirillales</taxon>
        <taxon>Pleioneaceae</taxon>
        <taxon>Pleionea</taxon>
    </lineage>
</organism>
<evidence type="ECO:0000256" key="6">
    <source>
        <dbReference type="ARBA" id="ARBA00022692"/>
    </source>
</evidence>
<dbReference type="EMBL" id="QGGU01000002">
    <property type="protein sequence ID" value="PWK53882.1"/>
    <property type="molecule type" value="Genomic_DNA"/>
</dbReference>
<dbReference type="Proteomes" id="UP000245790">
    <property type="component" value="Unassembled WGS sequence"/>
</dbReference>
<evidence type="ECO:0000256" key="2">
    <source>
        <dbReference type="ARBA" id="ARBA00007069"/>
    </source>
</evidence>
<evidence type="ECO:0000256" key="8">
    <source>
        <dbReference type="ARBA" id="ARBA00023136"/>
    </source>
</evidence>
<feature type="transmembrane region" description="Helical" evidence="9">
    <location>
        <begin position="18"/>
        <end position="44"/>
    </location>
</feature>